<comment type="caution">
    <text evidence="2">The sequence shown here is derived from an EMBL/GenBank/DDBJ whole genome shotgun (WGS) entry which is preliminary data.</text>
</comment>
<organism evidence="2 3">
    <name type="scientific">Paenibacillus hemerocallicola</name>
    <dbReference type="NCBI Taxonomy" id="1172614"/>
    <lineage>
        <taxon>Bacteria</taxon>
        <taxon>Bacillati</taxon>
        <taxon>Bacillota</taxon>
        <taxon>Bacilli</taxon>
        <taxon>Bacillales</taxon>
        <taxon>Paenibacillaceae</taxon>
        <taxon>Paenibacillus</taxon>
    </lineage>
</organism>
<evidence type="ECO:0000313" key="3">
    <source>
        <dbReference type="Proteomes" id="UP000307943"/>
    </source>
</evidence>
<name>A0A5C4T768_9BACL</name>
<feature type="transmembrane region" description="Helical" evidence="1">
    <location>
        <begin position="40"/>
        <end position="63"/>
    </location>
</feature>
<dbReference type="EMBL" id="VDCQ01000024">
    <property type="protein sequence ID" value="TNJ64923.1"/>
    <property type="molecule type" value="Genomic_DNA"/>
</dbReference>
<keyword evidence="1" id="KW-0472">Membrane</keyword>
<keyword evidence="1" id="KW-1133">Transmembrane helix</keyword>
<dbReference type="Proteomes" id="UP000307943">
    <property type="component" value="Unassembled WGS sequence"/>
</dbReference>
<accession>A0A5C4T768</accession>
<evidence type="ECO:0000256" key="1">
    <source>
        <dbReference type="SAM" id="Phobius"/>
    </source>
</evidence>
<keyword evidence="1" id="KW-0812">Transmembrane</keyword>
<reference evidence="2 3" key="1">
    <citation type="submission" date="2019-05" db="EMBL/GenBank/DDBJ databases">
        <title>We sequenced the genome of Paenibacillus hemerocallicola KCTC 33185 for further insight into its adaptation and study the phylogeny of Paenibacillus.</title>
        <authorList>
            <person name="Narsing Rao M.P."/>
        </authorList>
    </citation>
    <scope>NUCLEOTIDE SEQUENCE [LARGE SCALE GENOMIC DNA]</scope>
    <source>
        <strain evidence="2 3">KCTC 33185</strain>
    </source>
</reference>
<dbReference type="AlphaFoldDB" id="A0A5C4T768"/>
<sequence>MIRDLCYSMVTQHELLTSCSNLTFTTKTIMMIEKVKSKEHAFTIPVPYAVLRMGSGILISNLVRRKMKDWLNKHGGHAGGHSSQNDFDSDSSPFGIELVLSILENRSTKQAIRQLIKELQRCKGTVLVDVDMC</sequence>
<protein>
    <submittedName>
        <fullName evidence="2">Uncharacterized protein</fullName>
    </submittedName>
</protein>
<keyword evidence="3" id="KW-1185">Reference proteome</keyword>
<proteinExistence type="predicted"/>
<gene>
    <name evidence="2" type="ORF">FE784_18000</name>
</gene>
<evidence type="ECO:0000313" key="2">
    <source>
        <dbReference type="EMBL" id="TNJ64923.1"/>
    </source>
</evidence>